<evidence type="ECO:0000313" key="4">
    <source>
        <dbReference type="Proteomes" id="UP000509460"/>
    </source>
</evidence>
<gene>
    <name evidence="2" type="ORF">BTN92_03545</name>
    <name evidence="1" type="ORF">EM151A_0180</name>
</gene>
<evidence type="ECO:0000313" key="3">
    <source>
        <dbReference type="Proteomes" id="UP000189299"/>
    </source>
</evidence>
<dbReference type="EMBL" id="MSTR01000003">
    <property type="protein sequence ID" value="ONN43924.1"/>
    <property type="molecule type" value="Genomic_DNA"/>
</dbReference>
<name>A0A1V2UKE1_ENTMU</name>
<evidence type="ECO:0000313" key="2">
    <source>
        <dbReference type="EMBL" id="ONN43924.1"/>
    </source>
</evidence>
<organism evidence="2 3">
    <name type="scientific">Enterococcus mundtii</name>
    <dbReference type="NCBI Taxonomy" id="53346"/>
    <lineage>
        <taxon>Bacteria</taxon>
        <taxon>Bacillati</taxon>
        <taxon>Bacillota</taxon>
        <taxon>Bacilli</taxon>
        <taxon>Lactobacillales</taxon>
        <taxon>Enterococcaceae</taxon>
        <taxon>Enterococcus</taxon>
    </lineage>
</organism>
<sequence length="128" mass="14944">MKEKQIENVLQLYGKQQIFKIEDFLISEIDKNNIQDTIDFVVSDDTSKNSNFKDELYEGDEYEGIFLEGNQYLLASSEGEVTIIDMISEDHGVSVKDTRVKFTEESFIILITNKEETLDWIKKYRADK</sequence>
<proteinExistence type="predicted"/>
<dbReference type="RefSeq" id="WP_010735299.1">
    <property type="nucleotide sequence ID" value="NZ_AP019810.1"/>
</dbReference>
<dbReference type="AlphaFoldDB" id="A0A1V2UKE1"/>
<accession>A0A1V2UKE1</accession>
<dbReference type="Proteomes" id="UP000509460">
    <property type="component" value="Chromosome"/>
</dbReference>
<protein>
    <submittedName>
        <fullName evidence="2">Uncharacterized protein</fullName>
    </submittedName>
</protein>
<dbReference type="OrthoDB" id="1827292at2"/>
<dbReference type="Proteomes" id="UP000189299">
    <property type="component" value="Unassembled WGS sequence"/>
</dbReference>
<reference evidence="1 4" key="2">
    <citation type="submission" date="2019-07" db="EMBL/GenBank/DDBJ databases">
        <title>antibiotic susceptibility of plant-derived lactic acid bacteria.</title>
        <authorList>
            <person name="Sugiyama M."/>
            <person name="Noda M."/>
        </authorList>
    </citation>
    <scope>NUCLEOTIDE SEQUENCE [LARGE SCALE GENOMIC DNA]</scope>
    <source>
        <strain evidence="1 4">15-1A</strain>
    </source>
</reference>
<reference evidence="2 3" key="1">
    <citation type="submission" date="2016-12" db="EMBL/GenBank/DDBJ databases">
        <authorList>
            <person name="Song W.-J."/>
            <person name="Kurnit D.M."/>
        </authorList>
    </citation>
    <scope>NUCLEOTIDE SEQUENCE [LARGE SCALE GENOMIC DNA]</scope>
    <source>
        <strain evidence="2 3">CGB1038-1_S1</strain>
    </source>
</reference>
<dbReference type="EMBL" id="AP019810">
    <property type="protein sequence ID" value="BBM13422.1"/>
    <property type="molecule type" value="Genomic_DNA"/>
</dbReference>
<evidence type="ECO:0000313" key="1">
    <source>
        <dbReference type="EMBL" id="BBM13422.1"/>
    </source>
</evidence>